<evidence type="ECO:0000313" key="4">
    <source>
        <dbReference type="EMBL" id="KAK4199729.1"/>
    </source>
</evidence>
<dbReference type="InterPro" id="IPR037151">
    <property type="entry name" value="AlkB-like_sf"/>
</dbReference>
<gene>
    <name evidence="4" type="ORF">QBC40DRAFT_265647</name>
</gene>
<accession>A0AAN6XFR7</accession>
<dbReference type="InterPro" id="IPR027450">
    <property type="entry name" value="AlkB-like"/>
</dbReference>
<evidence type="ECO:0000256" key="2">
    <source>
        <dbReference type="SAM" id="MobiDB-lite"/>
    </source>
</evidence>
<dbReference type="PANTHER" id="PTHR31573">
    <property type="entry name" value="ALPHA-KETOGLUTARATE-DEPENDENT DIOXYGENASE ALKB HOMOLOG 2"/>
    <property type="match status" value="1"/>
</dbReference>
<dbReference type="Gene3D" id="2.60.120.590">
    <property type="entry name" value="Alpha-ketoglutarate-dependent dioxygenase AlkB-like"/>
    <property type="match status" value="1"/>
</dbReference>
<name>A0AAN6XFR7_9PEZI</name>
<evidence type="ECO:0000259" key="3">
    <source>
        <dbReference type="PROSITE" id="PS51471"/>
    </source>
</evidence>
<proteinExistence type="predicted"/>
<organism evidence="4 5">
    <name type="scientific">Triangularia verruculosa</name>
    <dbReference type="NCBI Taxonomy" id="2587418"/>
    <lineage>
        <taxon>Eukaryota</taxon>
        <taxon>Fungi</taxon>
        <taxon>Dikarya</taxon>
        <taxon>Ascomycota</taxon>
        <taxon>Pezizomycotina</taxon>
        <taxon>Sordariomycetes</taxon>
        <taxon>Sordariomycetidae</taxon>
        <taxon>Sordariales</taxon>
        <taxon>Podosporaceae</taxon>
        <taxon>Triangularia</taxon>
    </lineage>
</organism>
<dbReference type="AlphaFoldDB" id="A0AAN6XFR7"/>
<feature type="compositionally biased region" description="Basic and acidic residues" evidence="2">
    <location>
        <begin position="65"/>
        <end position="78"/>
    </location>
</feature>
<sequence length="939" mass="103920">MPAMAPELDGISMTENVFSSCSSPLSSPPSSPVTVPLFSGRPKRQAAMRAAEKLCFIINEYGSHEDFPHGNKRARDISPEPEDSNMAAKEFSSKRPRIHEPSETLSSDNGNDADIDAEFDVDPELDTEKASAFTANTDVEVSPANTLHITQPANPYQVQMNAQNARLVTHILANLRAISSHQAQTAHQAHSALPPYTAEQVHLHQFMINQSMAGSPVANGPFMVNPSMVDQSTIDQPWYNPTWFSAPNPIISPPQVSPFITNPLPFIPLAMIYTTGQAAAPSIGLPDVNPVSIDHDHDQVTVVNNDQPDDNTSAAISRLPPRGPTPIHSKFRGGICEALPYFKAYKSSCYNVNLVAKGFLIDHEVEKGDIFGETVVIAAVGGNRVREGATMVRAQNASDDAVNVRSLRHVYDHNGLIAIIAGENHPLYPCEPPAAYAVLDWFHITYMWTEKLKTRGSQQAFFTVWRVRFEKANTSTPSWWIPAGHEEIATPTTCPSRSCVACGVMSKEIFTIGWFCLNHNCASFYQISPGQEVDIDALVYSQDFVNERTPFIGEIPSLMPDMPSVNSDQYGTELHLRTGFVCPDCHHACRRLYWNTLRCEIPQCGFRQEVHMVPYPRDKLDAEVEAFEKKMVNRRRNSGVNDPLATICIERHAVRSPVMALGGYIVRQFFLTDPDDRMIGSFTIFRSNEQINARAGGPDELFRTLEVEDIGLRRNPAAVAGHKLEGLTRHFQQNFGARYKFGVSVQSKGFADAPPAILKALKRLDWAKTAAVSSATANLPLDQHALGDDTLTDVALHNQSFNELLALGYMEDDKINYHDDGEKELGPVVAALSLGSPSTMRFRPKRGKGFDTGTRRSRNNPHHVDILEVEMRHGDMMVMAGPAIQRLFEHAVTPCGKRRFALTARFVDPARMEDQADRDDALIKGAIPAHAANFEYDGF</sequence>
<dbReference type="Proteomes" id="UP001303160">
    <property type="component" value="Unassembled WGS sequence"/>
</dbReference>
<comment type="caution">
    <text evidence="4">The sequence shown here is derived from an EMBL/GenBank/DDBJ whole genome shotgun (WGS) entry which is preliminary data.</text>
</comment>
<evidence type="ECO:0000313" key="5">
    <source>
        <dbReference type="Proteomes" id="UP001303160"/>
    </source>
</evidence>
<dbReference type="GO" id="GO:0035516">
    <property type="term" value="F:broad specificity oxidative DNA demethylase activity"/>
    <property type="evidence" value="ECO:0007669"/>
    <property type="project" value="TreeGrafter"/>
</dbReference>
<feature type="binding site" evidence="1">
    <location>
        <position position="818"/>
    </location>
    <ligand>
        <name>2-oxoglutarate</name>
        <dbReference type="ChEBI" id="CHEBI:16810"/>
    </ligand>
</feature>
<feature type="region of interest" description="Disordered" evidence="2">
    <location>
        <begin position="304"/>
        <end position="323"/>
    </location>
</feature>
<protein>
    <recommendedName>
        <fullName evidence="3">Fe2OG dioxygenase domain-containing protein</fullName>
    </recommendedName>
</protein>
<feature type="binding site" evidence="1">
    <location>
        <position position="890"/>
    </location>
    <ligand>
        <name>2-oxoglutarate</name>
        <dbReference type="ChEBI" id="CHEBI:16810"/>
    </ligand>
</feature>
<dbReference type="EMBL" id="MU863928">
    <property type="protein sequence ID" value="KAK4199729.1"/>
    <property type="molecule type" value="Genomic_DNA"/>
</dbReference>
<dbReference type="InterPro" id="IPR005123">
    <property type="entry name" value="Oxoglu/Fe-dep_dioxygenase_dom"/>
</dbReference>
<dbReference type="InterPro" id="IPR032852">
    <property type="entry name" value="ALKBH2"/>
</dbReference>
<dbReference type="PANTHER" id="PTHR31573:SF4">
    <property type="entry name" value="FE2OG DIOXYGENASE DOMAIN-CONTAINING PROTEIN"/>
    <property type="match status" value="1"/>
</dbReference>
<reference evidence="4" key="2">
    <citation type="submission" date="2023-05" db="EMBL/GenBank/DDBJ databases">
        <authorList>
            <consortium name="Lawrence Berkeley National Laboratory"/>
            <person name="Steindorff A."/>
            <person name="Hensen N."/>
            <person name="Bonometti L."/>
            <person name="Westerberg I."/>
            <person name="Brannstrom I.O."/>
            <person name="Guillou S."/>
            <person name="Cros-Aarteil S."/>
            <person name="Calhoun S."/>
            <person name="Haridas S."/>
            <person name="Kuo A."/>
            <person name="Mondo S."/>
            <person name="Pangilinan J."/>
            <person name="Riley R."/>
            <person name="Labutti K."/>
            <person name="Andreopoulos B."/>
            <person name="Lipzen A."/>
            <person name="Chen C."/>
            <person name="Yanf M."/>
            <person name="Daum C."/>
            <person name="Ng V."/>
            <person name="Clum A."/>
            <person name="Ohm R."/>
            <person name="Martin F."/>
            <person name="Silar P."/>
            <person name="Natvig D."/>
            <person name="Lalanne C."/>
            <person name="Gautier V."/>
            <person name="Ament-Velasquez S.L."/>
            <person name="Kruys A."/>
            <person name="Hutchinson M.I."/>
            <person name="Powell A.J."/>
            <person name="Barry K."/>
            <person name="Miller A.N."/>
            <person name="Grigoriev I.V."/>
            <person name="Debuchy R."/>
            <person name="Gladieux P."/>
            <person name="Thoren M.H."/>
            <person name="Johannesson H."/>
        </authorList>
    </citation>
    <scope>NUCLEOTIDE SEQUENCE</scope>
    <source>
        <strain evidence="4">CBS 315.58</strain>
    </source>
</reference>
<dbReference type="Pfam" id="PF13532">
    <property type="entry name" value="2OG-FeII_Oxy_2"/>
    <property type="match status" value="1"/>
</dbReference>
<keyword evidence="5" id="KW-1185">Reference proteome</keyword>
<reference evidence="4" key="1">
    <citation type="journal article" date="2023" name="Mol. Phylogenet. Evol.">
        <title>Genome-scale phylogeny and comparative genomics of the fungal order Sordariales.</title>
        <authorList>
            <person name="Hensen N."/>
            <person name="Bonometti L."/>
            <person name="Westerberg I."/>
            <person name="Brannstrom I.O."/>
            <person name="Guillou S."/>
            <person name="Cros-Aarteil S."/>
            <person name="Calhoun S."/>
            <person name="Haridas S."/>
            <person name="Kuo A."/>
            <person name="Mondo S."/>
            <person name="Pangilinan J."/>
            <person name="Riley R."/>
            <person name="LaButti K."/>
            <person name="Andreopoulos B."/>
            <person name="Lipzen A."/>
            <person name="Chen C."/>
            <person name="Yan M."/>
            <person name="Daum C."/>
            <person name="Ng V."/>
            <person name="Clum A."/>
            <person name="Steindorff A."/>
            <person name="Ohm R.A."/>
            <person name="Martin F."/>
            <person name="Silar P."/>
            <person name="Natvig D.O."/>
            <person name="Lalanne C."/>
            <person name="Gautier V."/>
            <person name="Ament-Velasquez S.L."/>
            <person name="Kruys A."/>
            <person name="Hutchinson M.I."/>
            <person name="Powell A.J."/>
            <person name="Barry K."/>
            <person name="Miller A.N."/>
            <person name="Grigoriev I.V."/>
            <person name="Debuchy R."/>
            <person name="Gladieux P."/>
            <person name="Hiltunen Thoren M."/>
            <person name="Johannesson H."/>
        </authorList>
    </citation>
    <scope>NUCLEOTIDE SEQUENCE</scope>
    <source>
        <strain evidence="4">CBS 315.58</strain>
    </source>
</reference>
<dbReference type="GO" id="GO:0006307">
    <property type="term" value="P:DNA alkylation repair"/>
    <property type="evidence" value="ECO:0007669"/>
    <property type="project" value="TreeGrafter"/>
</dbReference>
<dbReference type="GO" id="GO:0051747">
    <property type="term" value="F:cytosine C-5 DNA demethylase activity"/>
    <property type="evidence" value="ECO:0007669"/>
    <property type="project" value="TreeGrafter"/>
</dbReference>
<feature type="binding site" evidence="1">
    <location>
        <position position="809"/>
    </location>
    <ligand>
        <name>2-oxoglutarate</name>
        <dbReference type="ChEBI" id="CHEBI:16810"/>
    </ligand>
</feature>
<evidence type="ECO:0000256" key="1">
    <source>
        <dbReference type="PIRSR" id="PIRSR632852-1"/>
    </source>
</evidence>
<dbReference type="SUPFAM" id="SSF51197">
    <property type="entry name" value="Clavaminate synthase-like"/>
    <property type="match status" value="1"/>
</dbReference>
<feature type="region of interest" description="Disordered" evidence="2">
    <location>
        <begin position="65"/>
        <end position="117"/>
    </location>
</feature>
<dbReference type="PROSITE" id="PS51471">
    <property type="entry name" value="FE2OG_OXY"/>
    <property type="match status" value="1"/>
</dbReference>
<feature type="domain" description="Fe2OG dioxygenase" evidence="3">
    <location>
        <begin position="800"/>
        <end position="908"/>
    </location>
</feature>
<dbReference type="GO" id="GO:0008198">
    <property type="term" value="F:ferrous iron binding"/>
    <property type="evidence" value="ECO:0007669"/>
    <property type="project" value="TreeGrafter"/>
</dbReference>
<feature type="compositionally biased region" description="Polar residues" evidence="2">
    <location>
        <begin position="304"/>
        <end position="315"/>
    </location>
</feature>